<gene>
    <name evidence="2" type="ORF">NLI96_g13186</name>
</gene>
<dbReference type="AlphaFoldDB" id="A0AAD5Y965"/>
<name>A0AAD5Y965_9APHY</name>
<protein>
    <submittedName>
        <fullName evidence="2">Uncharacterized protein</fullName>
    </submittedName>
</protein>
<evidence type="ECO:0000256" key="1">
    <source>
        <dbReference type="SAM" id="Phobius"/>
    </source>
</evidence>
<reference evidence="2" key="1">
    <citation type="submission" date="2022-07" db="EMBL/GenBank/DDBJ databases">
        <title>Genome Sequence of Physisporinus lineatus.</title>
        <authorList>
            <person name="Buettner E."/>
        </authorList>
    </citation>
    <scope>NUCLEOTIDE SEQUENCE</scope>
    <source>
        <strain evidence="2">VT162</strain>
    </source>
</reference>
<comment type="caution">
    <text evidence="2">The sequence shown here is derived from an EMBL/GenBank/DDBJ whole genome shotgun (WGS) entry which is preliminary data.</text>
</comment>
<proteinExistence type="predicted"/>
<keyword evidence="1" id="KW-1133">Transmembrane helix</keyword>
<keyword evidence="1" id="KW-0472">Membrane</keyword>
<keyword evidence="3" id="KW-1185">Reference proteome</keyword>
<accession>A0AAD5Y965</accession>
<organism evidence="2 3">
    <name type="scientific">Meripilus lineatus</name>
    <dbReference type="NCBI Taxonomy" id="2056292"/>
    <lineage>
        <taxon>Eukaryota</taxon>
        <taxon>Fungi</taxon>
        <taxon>Dikarya</taxon>
        <taxon>Basidiomycota</taxon>
        <taxon>Agaricomycotina</taxon>
        <taxon>Agaricomycetes</taxon>
        <taxon>Polyporales</taxon>
        <taxon>Meripilaceae</taxon>
        <taxon>Meripilus</taxon>
    </lineage>
</organism>
<dbReference type="EMBL" id="JANAWD010001647">
    <property type="protein sequence ID" value="KAJ3472961.1"/>
    <property type="molecule type" value="Genomic_DNA"/>
</dbReference>
<evidence type="ECO:0000313" key="3">
    <source>
        <dbReference type="Proteomes" id="UP001212997"/>
    </source>
</evidence>
<feature type="transmembrane region" description="Helical" evidence="1">
    <location>
        <begin position="20"/>
        <end position="45"/>
    </location>
</feature>
<keyword evidence="1" id="KW-0812">Transmembrane</keyword>
<dbReference type="Proteomes" id="UP001212997">
    <property type="component" value="Unassembled WGS sequence"/>
</dbReference>
<evidence type="ECO:0000313" key="2">
    <source>
        <dbReference type="EMBL" id="KAJ3472961.1"/>
    </source>
</evidence>
<sequence length="178" mass="19724">MYNLCYHNEQLPNLSSSCLGLIYSPLVWILTVIPFCGDIFSTLVISQGPNPSAEEILSIGLVDLECLEGFTLLFEQHHIAEFGGIIKEDDPVSIALDSLGWKGTMNIREDEIKGKGVSVLCLLREGSPVLLAKDAWFTRTRHGCLRIKLEIDYKHVLQQGLQSVLGDVAQPSVQERSV</sequence>